<protein>
    <submittedName>
        <fullName evidence="1">Uncharacterized protein</fullName>
    </submittedName>
</protein>
<evidence type="ECO:0000313" key="1">
    <source>
        <dbReference type="EMBL" id="MBF1658137.1"/>
    </source>
</evidence>
<accession>A0A930L209</accession>
<dbReference type="EMBL" id="JABZXO010000036">
    <property type="protein sequence ID" value="MBF1658137.1"/>
    <property type="molecule type" value="Genomic_DNA"/>
</dbReference>
<reference evidence="1" key="1">
    <citation type="submission" date="2020-04" db="EMBL/GenBank/DDBJ databases">
        <title>Deep metagenomics examines the oral microbiome during advanced dental caries in children, revealing novel taxa and co-occurrences with host molecules.</title>
        <authorList>
            <person name="Baker J.L."/>
            <person name="Morton J.T."/>
            <person name="Dinis M."/>
            <person name="Alvarez R."/>
            <person name="Tran N.C."/>
            <person name="Knight R."/>
            <person name="Edlund A."/>
        </authorList>
    </citation>
    <scope>NUCLEOTIDE SEQUENCE</scope>
    <source>
        <strain evidence="1">JCVI_39_bin.18</strain>
    </source>
</reference>
<dbReference type="InterPro" id="IPR027417">
    <property type="entry name" value="P-loop_NTPase"/>
</dbReference>
<comment type="caution">
    <text evidence="1">The sequence shown here is derived from an EMBL/GenBank/DDBJ whole genome shotgun (WGS) entry which is preliminary data.</text>
</comment>
<sequence length="279" mass="30651">MAIIAHFSTHGAPGVTTSTVALALHWPRPIVLVEADTSSPSAVMAGFMRGNVVYNRNMTELAKNFDTFGITSKTFFDQLIPLAQDPARYAQDQRYRKHLLPAFPSPRAATGHKIFWNNLLVAARAFEKATGYDVFFDLGRITTREVERMTLITGADLAVTHLSATFIDAWAAQENVNRIHQMMEQQGHPDGLGAVFHQSPAVNFPANELATLIPSAPILTTLPYSPEAAAIYSHGADIPASTKKLEKKLSLYNKAIASYSAKIQNRLNMDAENLNITSR</sequence>
<name>A0A930L209_9MICC</name>
<dbReference type="RefSeq" id="WP_303945833.1">
    <property type="nucleotide sequence ID" value="NZ_JABZXO010000036.1"/>
</dbReference>
<dbReference type="Gene3D" id="3.40.50.300">
    <property type="entry name" value="P-loop containing nucleotide triphosphate hydrolases"/>
    <property type="match status" value="1"/>
</dbReference>
<gene>
    <name evidence="1" type="ORF">HXO61_09455</name>
</gene>
<dbReference type="AlphaFoldDB" id="A0A930L209"/>
<dbReference type="Proteomes" id="UP000770330">
    <property type="component" value="Unassembled WGS sequence"/>
</dbReference>
<organism evidence="1 2">
    <name type="scientific">Rothia mucilaginosa</name>
    <dbReference type="NCBI Taxonomy" id="43675"/>
    <lineage>
        <taxon>Bacteria</taxon>
        <taxon>Bacillati</taxon>
        <taxon>Actinomycetota</taxon>
        <taxon>Actinomycetes</taxon>
        <taxon>Micrococcales</taxon>
        <taxon>Micrococcaceae</taxon>
        <taxon>Rothia</taxon>
    </lineage>
</organism>
<proteinExistence type="predicted"/>
<evidence type="ECO:0000313" key="2">
    <source>
        <dbReference type="Proteomes" id="UP000770330"/>
    </source>
</evidence>